<organism evidence="1 2">
    <name type="scientific">Bacillus phage SP-15</name>
    <dbReference type="NCBI Taxonomy" id="1792032"/>
    <lineage>
        <taxon>Viruses</taxon>
        <taxon>Duplodnaviria</taxon>
        <taxon>Heunggongvirae</taxon>
        <taxon>Uroviricota</taxon>
        <taxon>Caudoviricetes</taxon>
        <taxon>Thornevirus</taxon>
        <taxon>Thornevirus SP15</taxon>
    </lineage>
</organism>
<dbReference type="Proteomes" id="UP000203261">
    <property type="component" value="Segment"/>
</dbReference>
<reference evidence="1 2" key="1">
    <citation type="submission" date="2015-08" db="EMBL/GenBank/DDBJ databases">
        <authorList>
            <person name="Babu N.S."/>
            <person name="Beckwith C.J."/>
            <person name="Beseler K.G."/>
            <person name="Brison A."/>
            <person name="Carone J.V."/>
            <person name="Caskin T.P."/>
            <person name="Diamond M."/>
            <person name="Durham M.E."/>
            <person name="Foxe J.M."/>
            <person name="Go M."/>
            <person name="Henderson B.A."/>
            <person name="Jones I.B."/>
            <person name="McGettigan J.A."/>
            <person name="Micheletti S.J."/>
            <person name="Nasrallah M.E."/>
            <person name="Ortiz D."/>
            <person name="Piller C.R."/>
            <person name="Privatt S.R."/>
            <person name="Schneider S.L."/>
            <person name="Sharp S."/>
            <person name="Smith T.C."/>
            <person name="Stanton J.D."/>
            <person name="Ullery H.E."/>
            <person name="Wilson R.J."/>
            <person name="Serrano M.G."/>
            <person name="Buck G."/>
            <person name="Lee V."/>
            <person name="Wang Y."/>
            <person name="Carvalho R."/>
            <person name="Voegtly L."/>
            <person name="Shi R."/>
            <person name="Duckworth R."/>
            <person name="Johnson A."/>
            <person name="Loviza R."/>
            <person name="Walstead R."/>
            <person name="Shah Z."/>
            <person name="Kiflezghi M."/>
            <person name="Wade K."/>
            <person name="Ball S.L."/>
            <person name="Bradley K.W."/>
            <person name="Asai D.J."/>
            <person name="Bowman C.A."/>
            <person name="Russell D.A."/>
            <person name="Pope W.H."/>
            <person name="Jacobs-Sera D."/>
            <person name="Hendrix R.W."/>
            <person name="Hatfull G.F."/>
        </authorList>
    </citation>
    <scope>NUCLEOTIDE SEQUENCE [LARGE SCALE GENOMIC DNA]</scope>
</reference>
<sequence length="167" mass="19879">MTMTLYVSTIDLEWEPGKRIAQGSLEQYLPQFSKYMAKIMAEEIVKAIDNQRFKSKWAPLKIGYLKYKQRHDLSTKVWEATSVLKDNIKAYRYRDRWVVGIPKSRTYPGTSLRVYQVAQYLEYGTTRMPPRPLFRPIVSYLSKNIRRYWIKFLREEGVLPNESQSVR</sequence>
<dbReference type="RefSeq" id="YP_009302428.1">
    <property type="nucleotide sequence ID" value="NC_031245.1"/>
</dbReference>
<protein>
    <submittedName>
        <fullName evidence="1">Uncharacterized protein</fullName>
    </submittedName>
</protein>
<evidence type="ECO:0000313" key="1">
    <source>
        <dbReference type="EMBL" id="AMM44839.1"/>
    </source>
</evidence>
<dbReference type="KEGG" id="vg:29125208"/>
<dbReference type="GeneID" id="29125208"/>
<proteinExistence type="predicted"/>
<gene>
    <name evidence="1" type="ORF">SP15_040</name>
</gene>
<evidence type="ECO:0000313" key="2">
    <source>
        <dbReference type="Proteomes" id="UP000203261"/>
    </source>
</evidence>
<accession>A0A127AW04</accession>
<keyword evidence="2" id="KW-1185">Reference proteome</keyword>
<dbReference type="EMBL" id="KT624200">
    <property type="protein sequence ID" value="AMM44839.1"/>
    <property type="molecule type" value="Genomic_DNA"/>
</dbReference>
<name>A0A127AW04_9CAUD</name>